<organism evidence="1 2">
    <name type="scientific">Vreelandella boliviensis LC1</name>
    <dbReference type="NCBI Taxonomy" id="1072583"/>
    <lineage>
        <taxon>Bacteria</taxon>
        <taxon>Pseudomonadati</taxon>
        <taxon>Pseudomonadota</taxon>
        <taxon>Gammaproteobacteria</taxon>
        <taxon>Oceanospirillales</taxon>
        <taxon>Halomonadaceae</taxon>
        <taxon>Vreelandella</taxon>
    </lineage>
</organism>
<evidence type="ECO:0000313" key="2">
    <source>
        <dbReference type="Proteomes" id="UP000005756"/>
    </source>
</evidence>
<sequence>MFPLDALIGAHYAIKAQHQRAAHHLNDSLTDSLNNYLKGNA</sequence>
<proteinExistence type="predicted"/>
<gene>
    <name evidence="1" type="ORF">KUC_2720</name>
</gene>
<dbReference type="AlphaFoldDB" id="A0A7U9GFC9"/>
<evidence type="ECO:0000313" key="1">
    <source>
        <dbReference type="EMBL" id="EHJ92762.1"/>
    </source>
</evidence>
<reference evidence="1 2" key="1">
    <citation type="submission" date="2011-10" db="EMBL/GenBank/DDBJ databases">
        <authorList>
            <person name="Quillaguamn J."/>
            <person name="Guzmn D."/>
            <person name="Balderrama-Subieta A."/>
            <person name="Cardona-Ortuo C."/>
            <person name="Guevara-Martnez M."/>
            <person name="Callisaya-Quispe N."/>
        </authorList>
    </citation>
    <scope>NUCLEOTIDE SEQUENCE [LARGE SCALE GENOMIC DNA]</scope>
    <source>
        <strain evidence="1 2">LC1</strain>
    </source>
</reference>
<accession>A0A7U9GFC9</accession>
<name>A0A7U9GFC9_9GAMM</name>
<dbReference type="Proteomes" id="UP000005756">
    <property type="component" value="Unassembled WGS sequence"/>
</dbReference>
<dbReference type="EMBL" id="JH393258">
    <property type="protein sequence ID" value="EHJ92762.1"/>
    <property type="molecule type" value="Genomic_DNA"/>
</dbReference>
<protein>
    <submittedName>
        <fullName evidence="1">Uncharacterized protein</fullName>
    </submittedName>
</protein>